<dbReference type="CDD" id="cd07765">
    <property type="entry name" value="KRAB_A-box"/>
    <property type="match status" value="1"/>
</dbReference>
<dbReference type="InterPro" id="IPR039938">
    <property type="entry name" value="Sp4-like"/>
</dbReference>
<feature type="domain" description="KRAB" evidence="1">
    <location>
        <begin position="1"/>
        <end position="59"/>
    </location>
</feature>
<dbReference type="GeneTree" id="ENSGT00530000064407"/>
<dbReference type="InterPro" id="IPR001909">
    <property type="entry name" value="KRAB"/>
</dbReference>
<dbReference type="InterPro" id="IPR036051">
    <property type="entry name" value="KRAB_dom_sf"/>
</dbReference>
<dbReference type="SUPFAM" id="SSF109640">
    <property type="entry name" value="KRAB domain (Kruppel-associated box)"/>
    <property type="match status" value="1"/>
</dbReference>
<proteinExistence type="predicted"/>
<evidence type="ECO:0000313" key="2">
    <source>
        <dbReference type="Ensembl" id="ENSCABP00000003773.1"/>
    </source>
</evidence>
<dbReference type="OMA" id="NYETVCG"/>
<dbReference type="Proteomes" id="UP000694404">
    <property type="component" value="Unplaced"/>
</dbReference>
<accession>A0A8C0IKX8</accession>
<dbReference type="PANTHER" id="PTHR14947">
    <property type="entry name" value="ZINC FINGER PROTEIN"/>
    <property type="match status" value="1"/>
</dbReference>
<dbReference type="Ensembl" id="ENSCABT00000004099.1">
    <property type="protein sequence ID" value="ENSCABP00000003773.1"/>
    <property type="gene ID" value="ENSCABG00000002852.1"/>
</dbReference>
<reference evidence="2" key="1">
    <citation type="submission" date="2025-08" db="UniProtKB">
        <authorList>
            <consortium name="Ensembl"/>
        </authorList>
    </citation>
    <scope>IDENTIFICATION</scope>
</reference>
<reference evidence="2" key="2">
    <citation type="submission" date="2025-09" db="UniProtKB">
        <authorList>
            <consortium name="Ensembl"/>
        </authorList>
    </citation>
    <scope>IDENTIFICATION</scope>
</reference>
<dbReference type="PANTHER" id="PTHR14947:SF24">
    <property type="entry name" value="ZINC FINGER PROTEIN 781-RELATED"/>
    <property type="match status" value="1"/>
</dbReference>
<evidence type="ECO:0000259" key="1">
    <source>
        <dbReference type="PROSITE" id="PS50805"/>
    </source>
</evidence>
<dbReference type="GO" id="GO:0006355">
    <property type="term" value="P:regulation of DNA-templated transcription"/>
    <property type="evidence" value="ECO:0007669"/>
    <property type="project" value="InterPro"/>
</dbReference>
<keyword evidence="3" id="KW-1185">Reference proteome</keyword>
<dbReference type="Gene3D" id="6.10.140.140">
    <property type="match status" value="1"/>
</dbReference>
<name>A0A8C0IKX8_CHEAB</name>
<dbReference type="Pfam" id="PF01352">
    <property type="entry name" value="KRAB"/>
    <property type="match status" value="1"/>
</dbReference>
<protein>
    <recommendedName>
        <fullName evidence="1">KRAB domain-containing protein</fullName>
    </recommendedName>
</protein>
<evidence type="ECO:0000313" key="3">
    <source>
        <dbReference type="Proteomes" id="UP000694404"/>
    </source>
</evidence>
<dbReference type="AlphaFoldDB" id="A0A8C0IKX8"/>
<sequence>EWALLDPVQRALYWDVMQENYETVCGKAYSALTLLSIRESTQETPYTALSVESFSRSSTSEHTRRIHTGGHPTHVLSVGKALVSAHALLDIRESTQERRPTHVLSVGKTLVSDHTSSHIRESKWERLLTHALSVGKALVGAHTLSDIGESTLERRPTRALSVGKTLGSAHTLLNIRESTQKRCLTCALSVGKALRSPTHAVNPISPELCF</sequence>
<organism evidence="2 3">
    <name type="scientific">Chelonoidis abingdonii</name>
    <name type="common">Abingdon island giant tortoise</name>
    <name type="synonym">Testudo abingdonii</name>
    <dbReference type="NCBI Taxonomy" id="106734"/>
    <lineage>
        <taxon>Eukaryota</taxon>
        <taxon>Metazoa</taxon>
        <taxon>Chordata</taxon>
        <taxon>Craniata</taxon>
        <taxon>Vertebrata</taxon>
        <taxon>Euteleostomi</taxon>
        <taxon>Archelosauria</taxon>
        <taxon>Testudinata</taxon>
        <taxon>Testudines</taxon>
        <taxon>Cryptodira</taxon>
        <taxon>Durocryptodira</taxon>
        <taxon>Testudinoidea</taxon>
        <taxon>Testudinidae</taxon>
        <taxon>Chelonoidis</taxon>
    </lineage>
</organism>
<dbReference type="PROSITE" id="PS50805">
    <property type="entry name" value="KRAB"/>
    <property type="match status" value="1"/>
</dbReference>